<evidence type="ECO:0000256" key="4">
    <source>
        <dbReference type="ARBA" id="ARBA00022729"/>
    </source>
</evidence>
<name>B8AL58_ORYSI</name>
<keyword evidence="7" id="KW-0443">Lipid metabolism</keyword>
<evidence type="ECO:0000313" key="9">
    <source>
        <dbReference type="Proteomes" id="UP000007015"/>
    </source>
</evidence>
<dbReference type="HOGENOM" id="CLU_1725316_0_0_1"/>
<evidence type="ECO:0008006" key="10">
    <source>
        <dbReference type="Google" id="ProtNLM"/>
    </source>
</evidence>
<keyword evidence="6" id="KW-0442">Lipid degradation</keyword>
<organism evidence="8 9">
    <name type="scientific">Oryza sativa subsp. indica</name>
    <name type="common">Rice</name>
    <dbReference type="NCBI Taxonomy" id="39946"/>
    <lineage>
        <taxon>Eukaryota</taxon>
        <taxon>Viridiplantae</taxon>
        <taxon>Streptophyta</taxon>
        <taxon>Embryophyta</taxon>
        <taxon>Tracheophyta</taxon>
        <taxon>Spermatophyta</taxon>
        <taxon>Magnoliopsida</taxon>
        <taxon>Liliopsida</taxon>
        <taxon>Poales</taxon>
        <taxon>Poaceae</taxon>
        <taxon>BOP clade</taxon>
        <taxon>Oryzoideae</taxon>
        <taxon>Oryzeae</taxon>
        <taxon>Oryzinae</taxon>
        <taxon>Oryza</taxon>
        <taxon>Oryza sativa</taxon>
    </lineage>
</organism>
<dbReference type="PANTHER" id="PTHR45650">
    <property type="entry name" value="GDSL-LIKE LIPASE/ACYLHYDROLASE-RELATED"/>
    <property type="match status" value="1"/>
</dbReference>
<dbReference type="InterPro" id="IPR051238">
    <property type="entry name" value="GDSL_esterase/lipase"/>
</dbReference>
<keyword evidence="9" id="KW-1185">Reference proteome</keyword>
<evidence type="ECO:0000313" key="8">
    <source>
        <dbReference type="EMBL" id="EEC75631.1"/>
    </source>
</evidence>
<dbReference type="GO" id="GO:0005576">
    <property type="term" value="C:extracellular region"/>
    <property type="evidence" value="ECO:0007669"/>
    <property type="project" value="UniProtKB-SubCell"/>
</dbReference>
<accession>B8AL58</accession>
<evidence type="ECO:0000256" key="1">
    <source>
        <dbReference type="ARBA" id="ARBA00004613"/>
    </source>
</evidence>
<dbReference type="GO" id="GO:0016787">
    <property type="term" value="F:hydrolase activity"/>
    <property type="evidence" value="ECO:0007669"/>
    <property type="project" value="UniProtKB-KW"/>
</dbReference>
<keyword evidence="5" id="KW-0378">Hydrolase</keyword>
<evidence type="ECO:0000256" key="2">
    <source>
        <dbReference type="ARBA" id="ARBA00008668"/>
    </source>
</evidence>
<comment type="subcellular location">
    <subcellularLocation>
        <location evidence="1">Secreted</location>
    </subcellularLocation>
</comment>
<dbReference type="Proteomes" id="UP000007015">
    <property type="component" value="Chromosome 3"/>
</dbReference>
<reference evidence="8 9" key="1">
    <citation type="journal article" date="2005" name="PLoS Biol.">
        <title>The genomes of Oryza sativa: a history of duplications.</title>
        <authorList>
            <person name="Yu J."/>
            <person name="Wang J."/>
            <person name="Lin W."/>
            <person name="Li S."/>
            <person name="Li H."/>
            <person name="Zhou J."/>
            <person name="Ni P."/>
            <person name="Dong W."/>
            <person name="Hu S."/>
            <person name="Zeng C."/>
            <person name="Zhang J."/>
            <person name="Zhang Y."/>
            <person name="Li R."/>
            <person name="Xu Z."/>
            <person name="Li S."/>
            <person name="Li X."/>
            <person name="Zheng H."/>
            <person name="Cong L."/>
            <person name="Lin L."/>
            <person name="Yin J."/>
            <person name="Geng J."/>
            <person name="Li G."/>
            <person name="Shi J."/>
            <person name="Liu J."/>
            <person name="Lv H."/>
            <person name="Li J."/>
            <person name="Wang J."/>
            <person name="Deng Y."/>
            <person name="Ran L."/>
            <person name="Shi X."/>
            <person name="Wang X."/>
            <person name="Wu Q."/>
            <person name="Li C."/>
            <person name="Ren X."/>
            <person name="Wang J."/>
            <person name="Wang X."/>
            <person name="Li D."/>
            <person name="Liu D."/>
            <person name="Zhang X."/>
            <person name="Ji Z."/>
            <person name="Zhao W."/>
            <person name="Sun Y."/>
            <person name="Zhang Z."/>
            <person name="Bao J."/>
            <person name="Han Y."/>
            <person name="Dong L."/>
            <person name="Ji J."/>
            <person name="Chen P."/>
            <person name="Wu S."/>
            <person name="Liu J."/>
            <person name="Xiao Y."/>
            <person name="Bu D."/>
            <person name="Tan J."/>
            <person name="Yang L."/>
            <person name="Ye C."/>
            <person name="Zhang J."/>
            <person name="Xu J."/>
            <person name="Zhou Y."/>
            <person name="Yu Y."/>
            <person name="Zhang B."/>
            <person name="Zhuang S."/>
            <person name="Wei H."/>
            <person name="Liu B."/>
            <person name="Lei M."/>
            <person name="Yu H."/>
            <person name="Li Y."/>
            <person name="Xu H."/>
            <person name="Wei S."/>
            <person name="He X."/>
            <person name="Fang L."/>
            <person name="Zhang Z."/>
            <person name="Zhang Y."/>
            <person name="Huang X."/>
            <person name="Su Z."/>
            <person name="Tong W."/>
            <person name="Li J."/>
            <person name="Tong Z."/>
            <person name="Li S."/>
            <person name="Ye J."/>
            <person name="Wang L."/>
            <person name="Fang L."/>
            <person name="Lei T."/>
            <person name="Chen C."/>
            <person name="Chen H."/>
            <person name="Xu Z."/>
            <person name="Li H."/>
            <person name="Huang H."/>
            <person name="Zhang F."/>
            <person name="Xu H."/>
            <person name="Li N."/>
            <person name="Zhao C."/>
            <person name="Li S."/>
            <person name="Dong L."/>
            <person name="Huang Y."/>
            <person name="Li L."/>
            <person name="Xi Y."/>
            <person name="Qi Q."/>
            <person name="Li W."/>
            <person name="Zhang B."/>
            <person name="Hu W."/>
            <person name="Zhang Y."/>
            <person name="Tian X."/>
            <person name="Jiao Y."/>
            <person name="Liang X."/>
            <person name="Jin J."/>
            <person name="Gao L."/>
            <person name="Zheng W."/>
            <person name="Hao B."/>
            <person name="Liu S."/>
            <person name="Wang W."/>
            <person name="Yuan L."/>
            <person name="Cao M."/>
            <person name="McDermott J."/>
            <person name="Samudrala R."/>
            <person name="Wang J."/>
            <person name="Wong G.K."/>
            <person name="Yang H."/>
        </authorList>
    </citation>
    <scope>NUCLEOTIDE SEQUENCE [LARGE SCALE GENOMIC DNA]</scope>
    <source>
        <strain evidence="9">cv. 93-11</strain>
    </source>
</reference>
<dbReference type="EMBL" id="CM000128">
    <property type="protein sequence ID" value="EEC75631.1"/>
    <property type="molecule type" value="Genomic_DNA"/>
</dbReference>
<sequence>MAAGGRWGHSDNPFEEVEIDQVNPFSHPRPTPLPHEPVAFYNDPGASVDPLDSKKSCVALLMALACCLTTCARGAVEALYVLGDSQADVGNNNYLPASLLKANYPHNGVDYPGGKPTGRFSNGYNFVDLLADIFGIIDLTFNAKIPLKIYQI</sequence>
<dbReference type="AlphaFoldDB" id="B8AL58"/>
<keyword evidence="3" id="KW-0964">Secreted</keyword>
<dbReference type="InterPro" id="IPR036514">
    <property type="entry name" value="SGNH_hydro_sf"/>
</dbReference>
<dbReference type="Gene3D" id="3.40.50.1110">
    <property type="entry name" value="SGNH hydrolase"/>
    <property type="match status" value="1"/>
</dbReference>
<proteinExistence type="inferred from homology"/>
<keyword evidence="4" id="KW-0732">Signal</keyword>
<evidence type="ECO:0000256" key="6">
    <source>
        <dbReference type="ARBA" id="ARBA00022963"/>
    </source>
</evidence>
<evidence type="ECO:0000256" key="5">
    <source>
        <dbReference type="ARBA" id="ARBA00022801"/>
    </source>
</evidence>
<gene>
    <name evidence="8" type="ORF">OsI_12367</name>
</gene>
<protein>
    <recommendedName>
        <fullName evidence="10">GDSL esterase/lipase</fullName>
    </recommendedName>
</protein>
<comment type="similarity">
    <text evidence="2">Belongs to the 'GDSL' lipolytic enzyme family.</text>
</comment>
<dbReference type="STRING" id="39946.B8AL58"/>
<dbReference type="Gramene" id="BGIOSGA010369-TA">
    <property type="protein sequence ID" value="BGIOSGA010369-PA"/>
    <property type="gene ID" value="BGIOSGA010369"/>
</dbReference>
<evidence type="ECO:0000256" key="3">
    <source>
        <dbReference type="ARBA" id="ARBA00022525"/>
    </source>
</evidence>
<dbReference type="GO" id="GO:0016042">
    <property type="term" value="P:lipid catabolic process"/>
    <property type="evidence" value="ECO:0007669"/>
    <property type="project" value="UniProtKB-KW"/>
</dbReference>
<evidence type="ECO:0000256" key="7">
    <source>
        <dbReference type="ARBA" id="ARBA00023098"/>
    </source>
</evidence>